<dbReference type="VEuPathDB" id="VectorBase:AMEC013253"/>
<dbReference type="STRING" id="34690.A0A182U3I5"/>
<evidence type="ECO:0000313" key="3">
    <source>
        <dbReference type="Proteomes" id="UP000075902"/>
    </source>
</evidence>
<accession>A0A182U3I5</accession>
<organism evidence="2 3">
    <name type="scientific">Anopheles melas</name>
    <dbReference type="NCBI Taxonomy" id="34690"/>
    <lineage>
        <taxon>Eukaryota</taxon>
        <taxon>Metazoa</taxon>
        <taxon>Ecdysozoa</taxon>
        <taxon>Arthropoda</taxon>
        <taxon>Hexapoda</taxon>
        <taxon>Insecta</taxon>
        <taxon>Pterygota</taxon>
        <taxon>Neoptera</taxon>
        <taxon>Endopterygota</taxon>
        <taxon>Diptera</taxon>
        <taxon>Nematocera</taxon>
        <taxon>Culicoidea</taxon>
        <taxon>Culicidae</taxon>
        <taxon>Anophelinae</taxon>
        <taxon>Anopheles</taxon>
    </lineage>
</organism>
<keyword evidence="3" id="KW-1185">Reference proteome</keyword>
<protein>
    <submittedName>
        <fullName evidence="2">Uncharacterized protein</fullName>
    </submittedName>
</protein>
<feature type="region of interest" description="Disordered" evidence="1">
    <location>
        <begin position="1"/>
        <end position="38"/>
    </location>
</feature>
<dbReference type="EnsemblMetazoa" id="AMEC013253-RA">
    <property type="protein sequence ID" value="AMEC013253-PA"/>
    <property type="gene ID" value="AMEC013253"/>
</dbReference>
<sequence length="158" mass="16615">MELRQPGQQSSSSPSSSSTSSAVAAAAYQRPPPPAGGEVLLLPPPRSCPVTVRVRRNSLAYLPSIREKLSAIFGVQLQEVLHSADEPQYQHQQQQQFVSFQVLDEASGCQVAVGSVLSGSLISSGNGDLIGQIQLTSSLSGDGGGGCQHSFDESMYAR</sequence>
<reference evidence="2" key="2">
    <citation type="submission" date="2020-05" db="UniProtKB">
        <authorList>
            <consortium name="EnsemblMetazoa"/>
        </authorList>
    </citation>
    <scope>IDENTIFICATION</scope>
    <source>
        <strain evidence="2">CM1001059</strain>
    </source>
</reference>
<name>A0A182U3I5_9DIPT</name>
<dbReference type="Proteomes" id="UP000075902">
    <property type="component" value="Unassembled WGS sequence"/>
</dbReference>
<reference evidence="3" key="1">
    <citation type="submission" date="2014-01" db="EMBL/GenBank/DDBJ databases">
        <title>The Genome Sequence of Anopheles melas CM1001059_A (V2).</title>
        <authorList>
            <consortium name="The Broad Institute Genomics Platform"/>
            <person name="Neafsey D.E."/>
            <person name="Besansky N."/>
            <person name="Howell P."/>
            <person name="Walton C."/>
            <person name="Young S.K."/>
            <person name="Zeng Q."/>
            <person name="Gargeya S."/>
            <person name="Fitzgerald M."/>
            <person name="Haas B."/>
            <person name="Abouelleil A."/>
            <person name="Allen A.W."/>
            <person name="Alvarado L."/>
            <person name="Arachchi H.M."/>
            <person name="Berlin A.M."/>
            <person name="Chapman S.B."/>
            <person name="Gainer-Dewar J."/>
            <person name="Goldberg J."/>
            <person name="Griggs A."/>
            <person name="Gujja S."/>
            <person name="Hansen M."/>
            <person name="Howarth C."/>
            <person name="Imamovic A."/>
            <person name="Ireland A."/>
            <person name="Larimer J."/>
            <person name="McCowan C."/>
            <person name="Murphy C."/>
            <person name="Pearson M."/>
            <person name="Poon T.W."/>
            <person name="Priest M."/>
            <person name="Roberts A."/>
            <person name="Saif S."/>
            <person name="Shea T."/>
            <person name="Sisk P."/>
            <person name="Sykes S."/>
            <person name="Wortman J."/>
            <person name="Nusbaum C."/>
            <person name="Birren B."/>
        </authorList>
    </citation>
    <scope>NUCLEOTIDE SEQUENCE [LARGE SCALE GENOMIC DNA]</scope>
    <source>
        <strain evidence="3">CM1001059</strain>
    </source>
</reference>
<evidence type="ECO:0000256" key="1">
    <source>
        <dbReference type="SAM" id="MobiDB-lite"/>
    </source>
</evidence>
<dbReference type="AlphaFoldDB" id="A0A182U3I5"/>
<evidence type="ECO:0000313" key="2">
    <source>
        <dbReference type="EnsemblMetazoa" id="AMEC013253-PA"/>
    </source>
</evidence>
<proteinExistence type="predicted"/>
<feature type="compositionally biased region" description="Low complexity" evidence="1">
    <location>
        <begin position="1"/>
        <end position="29"/>
    </location>
</feature>